<feature type="chain" id="PRO_5044819515" description="Plastid lipid-associated protein/fibrillin conserved domain-containing protein" evidence="2">
    <location>
        <begin position="22"/>
        <end position="496"/>
    </location>
</feature>
<evidence type="ECO:0008006" key="5">
    <source>
        <dbReference type="Google" id="ProtNLM"/>
    </source>
</evidence>
<evidence type="ECO:0000256" key="2">
    <source>
        <dbReference type="SAM" id="SignalP"/>
    </source>
</evidence>
<feature type="compositionally biased region" description="Basic residues" evidence="1">
    <location>
        <begin position="484"/>
        <end position="496"/>
    </location>
</feature>
<protein>
    <recommendedName>
        <fullName evidence="5">Plastid lipid-associated protein/fibrillin conserved domain-containing protein</fullName>
    </recommendedName>
</protein>
<feature type="region of interest" description="Disordered" evidence="1">
    <location>
        <begin position="469"/>
        <end position="496"/>
    </location>
</feature>
<evidence type="ECO:0000313" key="3">
    <source>
        <dbReference type="EMBL" id="KAL3770151.1"/>
    </source>
</evidence>
<organism evidence="3 4">
    <name type="scientific">Cyclotella atomus</name>
    <dbReference type="NCBI Taxonomy" id="382360"/>
    <lineage>
        <taxon>Eukaryota</taxon>
        <taxon>Sar</taxon>
        <taxon>Stramenopiles</taxon>
        <taxon>Ochrophyta</taxon>
        <taxon>Bacillariophyta</taxon>
        <taxon>Coscinodiscophyceae</taxon>
        <taxon>Thalassiosirophycidae</taxon>
        <taxon>Stephanodiscales</taxon>
        <taxon>Stephanodiscaceae</taxon>
        <taxon>Cyclotella</taxon>
    </lineage>
</organism>
<feature type="signal peptide" evidence="2">
    <location>
        <begin position="1"/>
        <end position="21"/>
    </location>
</feature>
<sequence length="496" mass="55366">MAAKLRRSAALAALICGHTFALQTPRLFARPSPSHNCRQPPHRGIRATENDGLVNEDTDADLEDFLDGLDEKLDNLPEEATSKNITIAKTESLHFIQRQQAVGIGGSSGLTFDVNALKRNLVQESVRGCKQELLTLLGDGREYSNAKDTKGQRPISIPRSRRERDELIEERLASLVQANPVSTTTDSNLLDGDWSFAFATKSASGILDTTRFLLSRTKRKESTSNKQTSSTNNGDVTTRGGPWRFKSGKTENPFRSSTRQIFLENLSEHEDAHIVDETSVLGGLYTIKQRYGVFGLTRTALDLDLVEKESRLLGIPIRRKNSDDFRGTKYGAPLEVQVLYLDTDLCVCTTGLGFDGPLHVYTKSDLWVTGGAKRKLRLLTKTGSWIATLESPFHIRQKLSKLFTPKKSISKPPDSVLKAINIGELGINADGTTKEDPSWDGEDDPFYHLTPKERMEVLKTMSLQDIYQAGLKKKTQNKKEKSRWSSRGKQFKRPDL</sequence>
<gene>
    <name evidence="3" type="ORF">ACHAWO_007742</name>
</gene>
<evidence type="ECO:0000256" key="1">
    <source>
        <dbReference type="SAM" id="MobiDB-lite"/>
    </source>
</evidence>
<keyword evidence="2" id="KW-0732">Signal</keyword>
<feature type="compositionally biased region" description="Low complexity" evidence="1">
    <location>
        <begin position="224"/>
        <end position="233"/>
    </location>
</feature>
<comment type="caution">
    <text evidence="3">The sequence shown here is derived from an EMBL/GenBank/DDBJ whole genome shotgun (WGS) entry which is preliminary data.</text>
</comment>
<dbReference type="EMBL" id="JALLPJ020001317">
    <property type="protein sequence ID" value="KAL3770151.1"/>
    <property type="molecule type" value="Genomic_DNA"/>
</dbReference>
<dbReference type="Proteomes" id="UP001530400">
    <property type="component" value="Unassembled WGS sequence"/>
</dbReference>
<feature type="region of interest" description="Disordered" evidence="1">
    <location>
        <begin position="217"/>
        <end position="253"/>
    </location>
</feature>
<dbReference type="AlphaFoldDB" id="A0ABD3N7B5"/>
<reference evidence="3 4" key="1">
    <citation type="submission" date="2024-10" db="EMBL/GenBank/DDBJ databases">
        <title>Updated reference genomes for cyclostephanoid diatoms.</title>
        <authorList>
            <person name="Roberts W.R."/>
            <person name="Alverson A.J."/>
        </authorList>
    </citation>
    <scope>NUCLEOTIDE SEQUENCE [LARGE SCALE GENOMIC DNA]</scope>
    <source>
        <strain evidence="3 4">AJA010-31</strain>
    </source>
</reference>
<accession>A0ABD3N7B5</accession>
<proteinExistence type="predicted"/>
<name>A0ABD3N7B5_9STRA</name>
<keyword evidence="4" id="KW-1185">Reference proteome</keyword>
<evidence type="ECO:0000313" key="4">
    <source>
        <dbReference type="Proteomes" id="UP001530400"/>
    </source>
</evidence>